<gene>
    <name evidence="9" type="ORF">IAB69_04655</name>
</gene>
<keyword evidence="6 7" id="KW-0472">Membrane</keyword>
<keyword evidence="3" id="KW-1003">Cell membrane</keyword>
<dbReference type="InterPro" id="IPR000515">
    <property type="entry name" value="MetI-like"/>
</dbReference>
<evidence type="ECO:0000313" key="9">
    <source>
        <dbReference type="EMBL" id="HIU61919.1"/>
    </source>
</evidence>
<sequence>MKTSKKTALMNVVWGAVAVCVIFVVWLIAYACVKNDYVLPGVGQTFEQFFALFGQSSFYIALGNTLLRTVISFVISFALAALFAAVSAVCRPFYVVFSCLVSVVRTLPTMAVTLMLLIWSTPLVAPAIVTALVLFPMLYSQLVAAIDGVDFKLLEMAKVYGLSRRTKLTKIILPSILPETLAQVGAGLSLGLKIMISAEVLSYTFNSIGGMMQQAQLYAEMPRFAALTLMCIALGLLFELLSFGIRCALRRLWGGRQ</sequence>
<evidence type="ECO:0000313" key="10">
    <source>
        <dbReference type="Proteomes" id="UP000824110"/>
    </source>
</evidence>
<comment type="subcellular location">
    <subcellularLocation>
        <location evidence="1 7">Cell membrane</location>
        <topology evidence="1 7">Multi-pass membrane protein</topology>
    </subcellularLocation>
</comment>
<evidence type="ECO:0000256" key="1">
    <source>
        <dbReference type="ARBA" id="ARBA00004651"/>
    </source>
</evidence>
<dbReference type="CDD" id="cd06261">
    <property type="entry name" value="TM_PBP2"/>
    <property type="match status" value="1"/>
</dbReference>
<organism evidence="9 10">
    <name type="scientific">Candidatus Coproplasma excrementigallinarum</name>
    <dbReference type="NCBI Taxonomy" id="2840747"/>
    <lineage>
        <taxon>Bacteria</taxon>
        <taxon>Bacillati</taxon>
        <taxon>Bacillota</taxon>
        <taxon>Clostridia</taxon>
        <taxon>Eubacteriales</taxon>
        <taxon>Candidatus Coproplasma</taxon>
    </lineage>
</organism>
<name>A0A9D1MKX9_9FIRM</name>
<comment type="caution">
    <text evidence="9">The sequence shown here is derived from an EMBL/GenBank/DDBJ whole genome shotgun (WGS) entry which is preliminary data.</text>
</comment>
<evidence type="ECO:0000256" key="6">
    <source>
        <dbReference type="ARBA" id="ARBA00023136"/>
    </source>
</evidence>
<dbReference type="InterPro" id="IPR035906">
    <property type="entry name" value="MetI-like_sf"/>
</dbReference>
<evidence type="ECO:0000256" key="5">
    <source>
        <dbReference type="ARBA" id="ARBA00022989"/>
    </source>
</evidence>
<feature type="transmembrane region" description="Helical" evidence="7">
    <location>
        <begin position="224"/>
        <end position="249"/>
    </location>
</feature>
<dbReference type="Pfam" id="PF00528">
    <property type="entry name" value="BPD_transp_1"/>
    <property type="match status" value="1"/>
</dbReference>
<dbReference type="SUPFAM" id="SSF161098">
    <property type="entry name" value="MetI-like"/>
    <property type="match status" value="1"/>
</dbReference>
<keyword evidence="5 7" id="KW-1133">Transmembrane helix</keyword>
<dbReference type="Gene3D" id="1.10.3720.10">
    <property type="entry name" value="MetI-like"/>
    <property type="match status" value="1"/>
</dbReference>
<dbReference type="EMBL" id="DVNE01000045">
    <property type="protein sequence ID" value="HIU61919.1"/>
    <property type="molecule type" value="Genomic_DNA"/>
</dbReference>
<evidence type="ECO:0000259" key="8">
    <source>
        <dbReference type="PROSITE" id="PS50928"/>
    </source>
</evidence>
<feature type="transmembrane region" description="Helical" evidence="7">
    <location>
        <begin position="125"/>
        <end position="150"/>
    </location>
</feature>
<accession>A0A9D1MKX9</accession>
<dbReference type="PROSITE" id="PS51257">
    <property type="entry name" value="PROKAR_LIPOPROTEIN"/>
    <property type="match status" value="1"/>
</dbReference>
<reference evidence="9" key="1">
    <citation type="submission" date="2020-10" db="EMBL/GenBank/DDBJ databases">
        <authorList>
            <person name="Gilroy R."/>
        </authorList>
    </citation>
    <scope>NUCLEOTIDE SEQUENCE</scope>
    <source>
        <strain evidence="9">CHK195-12923</strain>
    </source>
</reference>
<feature type="domain" description="ABC transmembrane type-1" evidence="8">
    <location>
        <begin position="62"/>
        <end position="242"/>
    </location>
</feature>
<reference evidence="9" key="2">
    <citation type="journal article" date="2021" name="PeerJ">
        <title>Extensive microbial diversity within the chicken gut microbiome revealed by metagenomics and culture.</title>
        <authorList>
            <person name="Gilroy R."/>
            <person name="Ravi A."/>
            <person name="Getino M."/>
            <person name="Pursley I."/>
            <person name="Horton D.L."/>
            <person name="Alikhan N.F."/>
            <person name="Baker D."/>
            <person name="Gharbi K."/>
            <person name="Hall N."/>
            <person name="Watson M."/>
            <person name="Adriaenssens E.M."/>
            <person name="Foster-Nyarko E."/>
            <person name="Jarju S."/>
            <person name="Secka A."/>
            <person name="Antonio M."/>
            <person name="Oren A."/>
            <person name="Chaudhuri R.R."/>
            <person name="La Ragione R."/>
            <person name="Hildebrand F."/>
            <person name="Pallen M.J."/>
        </authorList>
    </citation>
    <scope>NUCLEOTIDE SEQUENCE</scope>
    <source>
        <strain evidence="9">CHK195-12923</strain>
    </source>
</reference>
<feature type="transmembrane region" description="Helical" evidence="7">
    <location>
        <begin position="12"/>
        <end position="31"/>
    </location>
</feature>
<dbReference type="AlphaFoldDB" id="A0A9D1MKX9"/>
<evidence type="ECO:0000256" key="3">
    <source>
        <dbReference type="ARBA" id="ARBA00022475"/>
    </source>
</evidence>
<dbReference type="PROSITE" id="PS50928">
    <property type="entry name" value="ABC_TM1"/>
    <property type="match status" value="1"/>
</dbReference>
<evidence type="ECO:0000256" key="4">
    <source>
        <dbReference type="ARBA" id="ARBA00022692"/>
    </source>
</evidence>
<dbReference type="PANTHER" id="PTHR30151:SF0">
    <property type="entry name" value="ABC TRANSPORTER PERMEASE PROTEIN MJ0413-RELATED"/>
    <property type="match status" value="1"/>
</dbReference>
<evidence type="ECO:0000256" key="7">
    <source>
        <dbReference type="RuleBase" id="RU363032"/>
    </source>
</evidence>
<comment type="similarity">
    <text evidence="7">Belongs to the binding-protein-dependent transport system permease family.</text>
</comment>
<proteinExistence type="inferred from homology"/>
<evidence type="ECO:0000256" key="2">
    <source>
        <dbReference type="ARBA" id="ARBA00022448"/>
    </source>
</evidence>
<dbReference type="GO" id="GO:0055085">
    <property type="term" value="P:transmembrane transport"/>
    <property type="evidence" value="ECO:0007669"/>
    <property type="project" value="InterPro"/>
</dbReference>
<keyword evidence="2 7" id="KW-0813">Transport</keyword>
<protein>
    <submittedName>
        <fullName evidence="9">ABC transporter permease subunit</fullName>
    </submittedName>
</protein>
<keyword evidence="4 7" id="KW-0812">Transmembrane</keyword>
<dbReference type="Proteomes" id="UP000824110">
    <property type="component" value="Unassembled WGS sequence"/>
</dbReference>
<feature type="transmembrane region" description="Helical" evidence="7">
    <location>
        <begin position="66"/>
        <end position="86"/>
    </location>
</feature>
<dbReference type="PANTHER" id="PTHR30151">
    <property type="entry name" value="ALKANE SULFONATE ABC TRANSPORTER-RELATED, MEMBRANE SUBUNIT"/>
    <property type="match status" value="1"/>
</dbReference>
<dbReference type="GO" id="GO:0005886">
    <property type="term" value="C:plasma membrane"/>
    <property type="evidence" value="ECO:0007669"/>
    <property type="project" value="UniProtKB-SubCell"/>
</dbReference>